<accession>A0ABV8BL20</accession>
<dbReference type="Pfam" id="PF14525">
    <property type="entry name" value="AraC_binding_2"/>
    <property type="match status" value="1"/>
</dbReference>
<dbReference type="PANTHER" id="PTHR46796:SF6">
    <property type="entry name" value="ARAC SUBFAMILY"/>
    <property type="match status" value="1"/>
</dbReference>
<dbReference type="InterPro" id="IPR009057">
    <property type="entry name" value="Homeodomain-like_sf"/>
</dbReference>
<keyword evidence="2" id="KW-0238">DNA-binding</keyword>
<dbReference type="SMART" id="SM00342">
    <property type="entry name" value="HTH_ARAC"/>
    <property type="match status" value="1"/>
</dbReference>
<dbReference type="PRINTS" id="PR00032">
    <property type="entry name" value="HTHARAC"/>
</dbReference>
<evidence type="ECO:0000256" key="3">
    <source>
        <dbReference type="ARBA" id="ARBA00023163"/>
    </source>
</evidence>
<dbReference type="Proteomes" id="UP001595690">
    <property type="component" value="Unassembled WGS sequence"/>
</dbReference>
<feature type="domain" description="HTH araC/xylS-type" evidence="4">
    <location>
        <begin position="205"/>
        <end position="302"/>
    </location>
</feature>
<evidence type="ECO:0000256" key="2">
    <source>
        <dbReference type="ARBA" id="ARBA00023125"/>
    </source>
</evidence>
<reference evidence="6" key="1">
    <citation type="journal article" date="2019" name="Int. J. Syst. Evol. Microbiol.">
        <title>The Global Catalogue of Microorganisms (GCM) 10K type strain sequencing project: providing services to taxonomists for standard genome sequencing and annotation.</title>
        <authorList>
            <consortium name="The Broad Institute Genomics Platform"/>
            <consortium name="The Broad Institute Genome Sequencing Center for Infectious Disease"/>
            <person name="Wu L."/>
            <person name="Ma J."/>
        </authorList>
    </citation>
    <scope>NUCLEOTIDE SEQUENCE [LARGE SCALE GENOMIC DNA]</scope>
    <source>
        <strain evidence="6">CGMCC 4.7405</strain>
    </source>
</reference>
<dbReference type="InterPro" id="IPR020449">
    <property type="entry name" value="Tscrpt_reg_AraC-type_HTH"/>
</dbReference>
<dbReference type="PANTHER" id="PTHR46796">
    <property type="entry name" value="HTH-TYPE TRANSCRIPTIONAL ACTIVATOR RHAS-RELATED"/>
    <property type="match status" value="1"/>
</dbReference>
<dbReference type="InterPro" id="IPR035418">
    <property type="entry name" value="AraC-bd_2"/>
</dbReference>
<dbReference type="SUPFAM" id="SSF46689">
    <property type="entry name" value="Homeodomain-like"/>
    <property type="match status" value="1"/>
</dbReference>
<dbReference type="Gene3D" id="1.10.10.60">
    <property type="entry name" value="Homeodomain-like"/>
    <property type="match status" value="1"/>
</dbReference>
<organism evidence="5 6">
    <name type="scientific">Lentzea rhizosphaerae</name>
    <dbReference type="NCBI Taxonomy" id="2041025"/>
    <lineage>
        <taxon>Bacteria</taxon>
        <taxon>Bacillati</taxon>
        <taxon>Actinomycetota</taxon>
        <taxon>Actinomycetes</taxon>
        <taxon>Pseudonocardiales</taxon>
        <taxon>Pseudonocardiaceae</taxon>
        <taxon>Lentzea</taxon>
    </lineage>
</organism>
<gene>
    <name evidence="5" type="ORF">ACFOWZ_03580</name>
</gene>
<comment type="caution">
    <text evidence="5">The sequence shown here is derived from an EMBL/GenBank/DDBJ whole genome shotgun (WGS) entry which is preliminary data.</text>
</comment>
<dbReference type="EMBL" id="JBHRZI010000005">
    <property type="protein sequence ID" value="MFC3890540.1"/>
    <property type="molecule type" value="Genomic_DNA"/>
</dbReference>
<evidence type="ECO:0000259" key="4">
    <source>
        <dbReference type="PROSITE" id="PS01124"/>
    </source>
</evidence>
<keyword evidence="3" id="KW-0804">Transcription</keyword>
<proteinExistence type="predicted"/>
<evidence type="ECO:0000256" key="1">
    <source>
        <dbReference type="ARBA" id="ARBA00023015"/>
    </source>
</evidence>
<protein>
    <submittedName>
        <fullName evidence="5">AraC family transcriptional regulator</fullName>
    </submittedName>
</protein>
<sequence>MASVHPPGLTRFRTHDLPGSRRLAGWEEHNARALVGLRAQPFGDRPFDGTEVNLTLPRLQLARVTGSPHAVERDVRQIATHPADGVIVYFALAGDARFHHRGGSGLIVPGQGLVLDGDQPFQRSFDGGLTELVLKAPRAVLREIRRGPVKPRVFDARDDAHARALVSTLSNALRGGTDWDGLEDVATGLLGRLLGGECSAAADLAAAHAFITAHLSEQDLSASRIAAAIGYSERHLSRLFSKSGQSVPQAILTARLDAARRMLAEPVTLAEVAARNGFVSQAHFSRTYRARFGTTPRQDRREFLPFSATSGR</sequence>
<evidence type="ECO:0000313" key="5">
    <source>
        <dbReference type="EMBL" id="MFC3890540.1"/>
    </source>
</evidence>
<dbReference type="InterPro" id="IPR018060">
    <property type="entry name" value="HTH_AraC"/>
</dbReference>
<dbReference type="InterPro" id="IPR050204">
    <property type="entry name" value="AraC_XylS_family_regulators"/>
</dbReference>
<name>A0ABV8BL20_9PSEU</name>
<dbReference type="InterPro" id="IPR018062">
    <property type="entry name" value="HTH_AraC-typ_CS"/>
</dbReference>
<dbReference type="Pfam" id="PF12833">
    <property type="entry name" value="HTH_18"/>
    <property type="match status" value="1"/>
</dbReference>
<keyword evidence="6" id="KW-1185">Reference proteome</keyword>
<dbReference type="RefSeq" id="WP_382368567.1">
    <property type="nucleotide sequence ID" value="NZ_JBHRZI010000005.1"/>
</dbReference>
<dbReference type="PROSITE" id="PS01124">
    <property type="entry name" value="HTH_ARAC_FAMILY_2"/>
    <property type="match status" value="1"/>
</dbReference>
<evidence type="ECO:0000313" key="6">
    <source>
        <dbReference type="Proteomes" id="UP001595690"/>
    </source>
</evidence>
<dbReference type="PROSITE" id="PS00041">
    <property type="entry name" value="HTH_ARAC_FAMILY_1"/>
    <property type="match status" value="1"/>
</dbReference>
<keyword evidence="1" id="KW-0805">Transcription regulation</keyword>